<dbReference type="PANTHER" id="PTHR42815:SF2">
    <property type="entry name" value="FAD-BINDING, PUTATIVE (AFU_ORTHOLOGUE AFUA_6G07600)-RELATED"/>
    <property type="match status" value="1"/>
</dbReference>
<reference evidence="2" key="1">
    <citation type="submission" date="2023-07" db="EMBL/GenBank/DDBJ databases">
        <title>Sorghum-associated microbial communities from plants grown in Nebraska, USA.</title>
        <authorList>
            <person name="Schachtman D."/>
        </authorList>
    </citation>
    <scope>NUCLEOTIDE SEQUENCE</scope>
    <source>
        <strain evidence="2">DS2114</strain>
    </source>
</reference>
<gene>
    <name evidence="2" type="ORF">J2738_004827</name>
</gene>
<protein>
    <submittedName>
        <fullName evidence="2">Pyridoxine 5'-phosphate oxidase superfamily flavin-nucleotide-binding protein</fullName>
    </submittedName>
</protein>
<comment type="caution">
    <text evidence="2">The sequence shown here is derived from an EMBL/GenBank/DDBJ whole genome shotgun (WGS) entry which is preliminary data.</text>
</comment>
<evidence type="ECO:0000313" key="2">
    <source>
        <dbReference type="EMBL" id="MDR6428663.1"/>
    </source>
</evidence>
<dbReference type="EMBL" id="JAVDQZ010000008">
    <property type="protein sequence ID" value="MDR6428663.1"/>
    <property type="molecule type" value="Genomic_DNA"/>
</dbReference>
<dbReference type="InterPro" id="IPR012349">
    <property type="entry name" value="Split_barrel_FMN-bd"/>
</dbReference>
<name>A0AAE3Y3G7_VARPD</name>
<dbReference type="PANTHER" id="PTHR42815">
    <property type="entry name" value="FAD-BINDING, PUTATIVE (AFU_ORTHOLOGUE AFUA_6G07600)-RELATED"/>
    <property type="match status" value="1"/>
</dbReference>
<evidence type="ECO:0000259" key="1">
    <source>
        <dbReference type="Pfam" id="PF01243"/>
    </source>
</evidence>
<dbReference type="SUPFAM" id="SSF50475">
    <property type="entry name" value="FMN-binding split barrel"/>
    <property type="match status" value="1"/>
</dbReference>
<dbReference type="AlphaFoldDB" id="A0AAE3Y3G7"/>
<accession>A0AAE3Y3G7</accession>
<dbReference type="RefSeq" id="WP_192325849.1">
    <property type="nucleotide sequence ID" value="NZ_JAUSRU010000006.1"/>
</dbReference>
<dbReference type="Pfam" id="PF01243">
    <property type="entry name" value="PNPOx_N"/>
    <property type="match status" value="1"/>
</dbReference>
<dbReference type="Gene3D" id="2.30.110.10">
    <property type="entry name" value="Electron Transport, Fmn-binding Protein, Chain A"/>
    <property type="match status" value="1"/>
</dbReference>
<organism evidence="2 3">
    <name type="scientific">Variovorax paradoxus</name>
    <dbReference type="NCBI Taxonomy" id="34073"/>
    <lineage>
        <taxon>Bacteria</taxon>
        <taxon>Pseudomonadati</taxon>
        <taxon>Pseudomonadota</taxon>
        <taxon>Betaproteobacteria</taxon>
        <taxon>Burkholderiales</taxon>
        <taxon>Comamonadaceae</taxon>
        <taxon>Variovorax</taxon>
    </lineage>
</organism>
<feature type="domain" description="Pyridoxamine 5'-phosphate oxidase N-terminal" evidence="1">
    <location>
        <begin position="174"/>
        <end position="271"/>
    </location>
</feature>
<proteinExistence type="predicted"/>
<dbReference type="InterPro" id="IPR011576">
    <property type="entry name" value="Pyridox_Oxase_N"/>
</dbReference>
<dbReference type="Proteomes" id="UP001184828">
    <property type="component" value="Unassembled WGS sequence"/>
</dbReference>
<sequence length="307" mass="33123">MDDTLFHPGERMVQERTGERAIALLNGRNISAHIPAAASNFVAQQRWCVIGAADESGSVSASLLTGQPGFVQTADELAGLRMALDDPHDHLRAAAPIGTLQAGQSIAVLLIDLQTRRRLRVNGRVASVSANLLDVTVGQAFPVCPRYIQKREPEFDSPDTAWPQALPVAGSALDGAVAKWITAADTLFIASLGPSGEADVSHRGGRPGFVQIAGNVLRIPDYNGNSMFNTLGNLAVDSRCGLVMPNEDGVQQLQLNGRARVCFDVPDDAESTGGTRRWIEFTLESWRISPLNRPLRWRLIEASPFNP</sequence>
<evidence type="ECO:0000313" key="3">
    <source>
        <dbReference type="Proteomes" id="UP001184828"/>
    </source>
</evidence>